<evidence type="ECO:0000313" key="1">
    <source>
        <dbReference type="EnsemblMetazoa" id="MESCA012486-PA"/>
    </source>
</evidence>
<reference evidence="1" key="2">
    <citation type="submission" date="2015-06" db="UniProtKB">
        <authorList>
            <consortium name="EnsemblMetazoa"/>
        </authorList>
    </citation>
    <scope>IDENTIFICATION</scope>
</reference>
<sequence length="60" mass="6903">QAKKWRNNVLEQSTHSFTLRVSSIKCKAVEFLESFGVVPRLCYELLGPSLEDLFNFCHVS</sequence>
<dbReference type="HOGENOM" id="CLU_2948608_0_0_1"/>
<proteinExistence type="predicted"/>
<keyword evidence="2" id="KW-1185">Reference proteome</keyword>
<name>T1H704_MEGSC</name>
<reference evidence="2" key="1">
    <citation type="submission" date="2013-02" db="EMBL/GenBank/DDBJ databases">
        <authorList>
            <person name="Hughes D."/>
        </authorList>
    </citation>
    <scope>NUCLEOTIDE SEQUENCE</scope>
    <source>
        <strain>Durham</strain>
        <strain evidence="2">NC isolate 2 -- Noor lab</strain>
    </source>
</reference>
<accession>T1H704</accession>
<organism evidence="1 2">
    <name type="scientific">Megaselia scalaris</name>
    <name type="common">Humpbacked fly</name>
    <name type="synonym">Phora scalaris</name>
    <dbReference type="NCBI Taxonomy" id="36166"/>
    <lineage>
        <taxon>Eukaryota</taxon>
        <taxon>Metazoa</taxon>
        <taxon>Ecdysozoa</taxon>
        <taxon>Arthropoda</taxon>
        <taxon>Hexapoda</taxon>
        <taxon>Insecta</taxon>
        <taxon>Pterygota</taxon>
        <taxon>Neoptera</taxon>
        <taxon>Endopterygota</taxon>
        <taxon>Diptera</taxon>
        <taxon>Brachycera</taxon>
        <taxon>Muscomorpha</taxon>
        <taxon>Platypezoidea</taxon>
        <taxon>Phoridae</taxon>
        <taxon>Megaseliini</taxon>
        <taxon>Megaselia</taxon>
    </lineage>
</organism>
<dbReference type="EnsemblMetazoa" id="MESCA012486-RA">
    <property type="protein sequence ID" value="MESCA012486-PA"/>
    <property type="gene ID" value="MESCA012486"/>
</dbReference>
<dbReference type="AlphaFoldDB" id="T1H704"/>
<dbReference type="Proteomes" id="UP000015102">
    <property type="component" value="Unassembled WGS sequence"/>
</dbReference>
<evidence type="ECO:0000313" key="2">
    <source>
        <dbReference type="Proteomes" id="UP000015102"/>
    </source>
</evidence>
<protein>
    <submittedName>
        <fullName evidence="1">Uncharacterized protein</fullName>
    </submittedName>
</protein>